<evidence type="ECO:0000313" key="4">
    <source>
        <dbReference type="Proteomes" id="UP000809587"/>
    </source>
</evidence>
<dbReference type="PANTHER" id="PTHR12521">
    <property type="entry name" value="PROTEIN C6ORF130"/>
    <property type="match status" value="1"/>
</dbReference>
<dbReference type="Proteomes" id="UP000809587">
    <property type="component" value="Unassembled WGS sequence"/>
</dbReference>
<comment type="catalytic activity">
    <reaction evidence="1">
        <text>an N-(ADP-alpha-D-ribosyl)-thymidine in DNA + H2O = a thymidine in DNA + ADP-D-ribose</text>
        <dbReference type="Rhea" id="RHEA:71655"/>
        <dbReference type="Rhea" id="RHEA-COMP:13556"/>
        <dbReference type="Rhea" id="RHEA-COMP:18051"/>
        <dbReference type="ChEBI" id="CHEBI:15377"/>
        <dbReference type="ChEBI" id="CHEBI:57967"/>
        <dbReference type="ChEBI" id="CHEBI:137386"/>
        <dbReference type="ChEBI" id="CHEBI:191199"/>
    </reaction>
    <physiologicalReaction direction="left-to-right" evidence="1">
        <dbReference type="Rhea" id="RHEA:71656"/>
    </physiologicalReaction>
</comment>
<organism evidence="3 4">
    <name type="scientific">Micromonospora humidisoli</name>
    <dbReference type="NCBI Taxonomy" id="2807622"/>
    <lineage>
        <taxon>Bacteria</taxon>
        <taxon>Bacillati</taxon>
        <taxon>Actinomycetota</taxon>
        <taxon>Actinomycetes</taxon>
        <taxon>Micromonosporales</taxon>
        <taxon>Micromonosporaceae</taxon>
        <taxon>Micromonospora</taxon>
    </lineage>
</organism>
<dbReference type="PROSITE" id="PS51154">
    <property type="entry name" value="MACRO"/>
    <property type="match status" value="1"/>
</dbReference>
<dbReference type="SUPFAM" id="SSF52949">
    <property type="entry name" value="Macro domain-like"/>
    <property type="match status" value="1"/>
</dbReference>
<dbReference type="RefSeq" id="WP_204956609.1">
    <property type="nucleotide sequence ID" value="NZ_JAFEUO010000001.1"/>
</dbReference>
<dbReference type="SMART" id="SM00506">
    <property type="entry name" value="A1pp"/>
    <property type="match status" value="1"/>
</dbReference>
<accession>A0ABS2J3V8</accession>
<name>A0ABS2J3V8_9ACTN</name>
<comment type="caution">
    <text evidence="3">The sequence shown here is derived from an EMBL/GenBank/DDBJ whole genome shotgun (WGS) entry which is preliminary data.</text>
</comment>
<reference evidence="3 4" key="1">
    <citation type="submission" date="2021-02" db="EMBL/GenBank/DDBJ databases">
        <authorList>
            <person name="Lee D.-H."/>
        </authorList>
    </citation>
    <scope>NUCLEOTIDE SEQUENCE [LARGE SCALE GENOMIC DNA]</scope>
    <source>
        <strain evidence="3 4">MMS20-R2-29</strain>
    </source>
</reference>
<dbReference type="InterPro" id="IPR043472">
    <property type="entry name" value="Macro_dom-like"/>
</dbReference>
<feature type="domain" description="Macro" evidence="2">
    <location>
        <begin position="1"/>
        <end position="156"/>
    </location>
</feature>
<keyword evidence="4" id="KW-1185">Reference proteome</keyword>
<dbReference type="Gene3D" id="3.40.220.10">
    <property type="entry name" value="Leucine Aminopeptidase, subunit E, domain 1"/>
    <property type="match status" value="1"/>
</dbReference>
<evidence type="ECO:0000259" key="2">
    <source>
        <dbReference type="PROSITE" id="PS51154"/>
    </source>
</evidence>
<dbReference type="Pfam" id="PF01661">
    <property type="entry name" value="Macro"/>
    <property type="match status" value="1"/>
</dbReference>
<evidence type="ECO:0000313" key="3">
    <source>
        <dbReference type="EMBL" id="MBM7081232.1"/>
    </source>
</evidence>
<dbReference type="CDD" id="cd02901">
    <property type="entry name" value="Macro_Poa1p-like"/>
    <property type="match status" value="1"/>
</dbReference>
<protein>
    <submittedName>
        <fullName evidence="3">Macro domain-containing protein</fullName>
    </submittedName>
</protein>
<dbReference type="InterPro" id="IPR050892">
    <property type="entry name" value="ADP-ribose_metab_enzymes"/>
</dbReference>
<proteinExistence type="predicted"/>
<dbReference type="InterPro" id="IPR002589">
    <property type="entry name" value="Macro_dom"/>
</dbReference>
<sequence length="156" mass="16509">MISLSDGDLLTADAEALVNAVNTVGVMGKGIALQFKHAHPANYAAYRAACAAGEVRLGGMFVVDSGRSGRHRYVINFPTKGHWRASSKLPDIRSGLTDLARVVRERQIRSIAVPALGCGAGGLDWTVVEPMITQAFADLPDVRVLLFPPAGAVARS</sequence>
<evidence type="ECO:0000256" key="1">
    <source>
        <dbReference type="ARBA" id="ARBA00035885"/>
    </source>
</evidence>
<gene>
    <name evidence="3" type="ORF">JQN84_01535</name>
</gene>
<dbReference type="PANTHER" id="PTHR12521:SF0">
    <property type="entry name" value="ADP-RIBOSE GLYCOHYDROLASE OARD1"/>
    <property type="match status" value="1"/>
</dbReference>
<dbReference type="EMBL" id="JAFEUO010000001">
    <property type="protein sequence ID" value="MBM7081232.1"/>
    <property type="molecule type" value="Genomic_DNA"/>
</dbReference>